<reference evidence="2" key="1">
    <citation type="submission" date="2018-05" db="EMBL/GenBank/DDBJ databases">
        <authorList>
            <person name="Du Z."/>
            <person name="Wang X."/>
        </authorList>
    </citation>
    <scope>NUCLEOTIDE SEQUENCE [LARGE SCALE GENOMIC DNA]</scope>
    <source>
        <strain evidence="2">CQN31</strain>
    </source>
</reference>
<comment type="caution">
    <text evidence="1">The sequence shown here is derived from an EMBL/GenBank/DDBJ whole genome shotgun (WGS) entry which is preliminary data.</text>
</comment>
<keyword evidence="2" id="KW-1185">Reference proteome</keyword>
<protein>
    <submittedName>
        <fullName evidence="1">Uncharacterized protein</fullName>
    </submittedName>
</protein>
<organism evidence="1 2">
    <name type="scientific">Falsiroseomonas bella</name>
    <dbReference type="NCBI Taxonomy" id="2184016"/>
    <lineage>
        <taxon>Bacteria</taxon>
        <taxon>Pseudomonadati</taxon>
        <taxon>Pseudomonadota</taxon>
        <taxon>Alphaproteobacteria</taxon>
        <taxon>Acetobacterales</taxon>
        <taxon>Roseomonadaceae</taxon>
        <taxon>Falsiroseomonas</taxon>
    </lineage>
</organism>
<dbReference type="OrthoDB" id="7847174at2"/>
<evidence type="ECO:0000313" key="2">
    <source>
        <dbReference type="Proteomes" id="UP000245765"/>
    </source>
</evidence>
<name>A0A317FL84_9PROT</name>
<proteinExistence type="predicted"/>
<sequence length="202" mass="21910">MIFSLDRLLGRRRSASPAAFQAFLDRQAAFVTQKTVIDYCRVKAGRTERELFADPDFQAALRHCRWQTFGATVQDVVALAEAWLRPHAAGHESALATGLARLGAAILDGAPAPPEEREALDAGRDALPRHLAQLQEAPPLAANRLPLLADAPLLATLPIHPDQRVGETPSIRGALRFHIVSTQQEMERGFDAAALARELSAG</sequence>
<evidence type="ECO:0000313" key="1">
    <source>
        <dbReference type="EMBL" id="PWS38346.1"/>
    </source>
</evidence>
<dbReference type="EMBL" id="QGNA01000001">
    <property type="protein sequence ID" value="PWS38346.1"/>
    <property type="molecule type" value="Genomic_DNA"/>
</dbReference>
<dbReference type="RefSeq" id="WP_109868967.1">
    <property type="nucleotide sequence ID" value="NZ_QGNA01000001.1"/>
</dbReference>
<dbReference type="Proteomes" id="UP000245765">
    <property type="component" value="Unassembled WGS sequence"/>
</dbReference>
<accession>A0A317FL84</accession>
<gene>
    <name evidence="1" type="ORF">DFH01_03385</name>
</gene>
<dbReference type="AlphaFoldDB" id="A0A317FL84"/>